<feature type="transmembrane region" description="Helical" evidence="2">
    <location>
        <begin position="785"/>
        <end position="803"/>
    </location>
</feature>
<accession>A0ABM6WDH6</accession>
<dbReference type="InterPro" id="IPR010559">
    <property type="entry name" value="Sig_transdc_His_kin_internal"/>
</dbReference>
<dbReference type="EMBL" id="CP029600">
    <property type="protein sequence ID" value="AWO02038.1"/>
    <property type="molecule type" value="Genomic_DNA"/>
</dbReference>
<organism evidence="6 7">
    <name type="scientific">Chitinophaga alhagiae</name>
    <dbReference type="NCBI Taxonomy" id="2203219"/>
    <lineage>
        <taxon>Bacteria</taxon>
        <taxon>Pseudomonadati</taxon>
        <taxon>Bacteroidota</taxon>
        <taxon>Chitinophagia</taxon>
        <taxon>Chitinophagales</taxon>
        <taxon>Chitinophagaceae</taxon>
        <taxon>Chitinophaga</taxon>
    </lineage>
</organism>
<feature type="coiled-coil region" evidence="1">
    <location>
        <begin position="810"/>
        <end position="837"/>
    </location>
</feature>
<dbReference type="PANTHER" id="PTHR34220:SF7">
    <property type="entry name" value="SENSOR HISTIDINE KINASE YPDA"/>
    <property type="match status" value="1"/>
</dbReference>
<dbReference type="InterPro" id="IPR011123">
    <property type="entry name" value="Y_Y_Y"/>
</dbReference>
<keyword evidence="2" id="KW-1133">Transmembrane helix</keyword>
<dbReference type="Pfam" id="PF07494">
    <property type="entry name" value="Reg_prop"/>
    <property type="match status" value="3"/>
</dbReference>
<name>A0ABM6WDH6_9BACT</name>
<dbReference type="InterPro" id="IPR011047">
    <property type="entry name" value="Quinoprotein_ADH-like_sf"/>
</dbReference>
<evidence type="ECO:0000259" key="4">
    <source>
        <dbReference type="Pfam" id="PF06580"/>
    </source>
</evidence>
<evidence type="ECO:0000313" key="6">
    <source>
        <dbReference type="EMBL" id="AWO02038.1"/>
    </source>
</evidence>
<feature type="domain" description="Signal transduction histidine kinase internal region" evidence="4">
    <location>
        <begin position="828"/>
        <end position="907"/>
    </location>
</feature>
<dbReference type="RefSeq" id="WP_119078244.1">
    <property type="nucleotide sequence ID" value="NZ_CP029600.1"/>
</dbReference>
<sequence length="1037" mass="118841">MRLTRILILLALWLPCLHAGAQQPDTYTFSHLGIEDGLAGNHISAILQDKKGFIWIAGTALQRYDGEHFLTITNFDRLPGSMYYEDIALVEDRQGRIWIGTPDNIRMYDPVTAKVRAVPVEEGLLFAGNVGCHAILQDHNGVIWTTTRAGLLMLDSTTNKFRKAPGIPDSIRSQLNAAILEDHQGRLWLSSINGLYLYSANRKEVYSAQHNPARLTALNVRQSVKKLYEDSRHRIWMASRGSKELFAWHADNNYLRAYHFSGKGHDSDQVYDISEDLQGHIWAAMQQNGLYRHNDASDTFDLSIPGNNADPLGLHFNYESNCLLHDRDGHLWVGTDRGINMMSLHNQSFTRLDYRRGFPDAEVTGIYRATNGDAYIGYWGKGFVWLHSNLQLQQHFTYQPNGRAGIPEARGQVWSFAELRNGRILVGQENGFISEFDPATRHFRHFQPKGLFDQTVLTIAPEKDSVIWLGIYKHGLARWDPLQNTVENYPQLLQFVQRNTSVMSVVPQADSLLWLATTSGGLLRFHKKSGLVKKQVMFRHHNDTVRNITSLLRYNDTLLVAGTDHGIFFYNLRNDTWDAQDINGEHFDEWVLSMHKAREGEAIWFTTPYGFYRLNGKNRTFSAFVQNDDIIDNHRRVRRNIAILEDGHLLVGASDHAVSFSPLHLQEKPAPPDVTIVEMRVMNQLVNTDSVVGSGRAIVLPHDRNFISISFKSLQYHNENALYYYKLDGVDADWVPAESLLIARYTDLSPGRYTFRVKSMNTAGIFSRNTTFFHIEIQPAFWQTWWFRALGILLLLGLIYGYFRFRLYLVKKEAKNRAAFREELAQLEMKALRAQMNPHFIFNALNSIQTFMMKNQTEQALAYLSRFARLIRNVLDTSQLNNISITRECSMLENYLELEKLRLDNKFDYTISVDPQLDSDFVEIPAMVLQPFVENAIWHGLLHKESRGLLNIAFIKENGRIHVTVTDNGIGREAATSIKQFSHPTHISRGLQITKDRLQIYNSRFNLDASFDIEDLQNGTGKAAGTRVNLWFPLQED</sequence>
<evidence type="ECO:0000259" key="5">
    <source>
        <dbReference type="Pfam" id="PF07495"/>
    </source>
</evidence>
<feature type="domain" description="Two component regulator three Y" evidence="5">
    <location>
        <begin position="717"/>
        <end position="770"/>
    </location>
</feature>
<feature type="signal peptide" evidence="3">
    <location>
        <begin position="1"/>
        <end position="21"/>
    </location>
</feature>
<feature type="chain" id="PRO_5045705938" description="Signal transduction histidine kinase internal region domain-containing protein" evidence="3">
    <location>
        <begin position="22"/>
        <end position="1037"/>
    </location>
</feature>
<keyword evidence="2" id="KW-0812">Transmembrane</keyword>
<dbReference type="Proteomes" id="UP000246099">
    <property type="component" value="Chromosome"/>
</dbReference>
<evidence type="ECO:0000256" key="2">
    <source>
        <dbReference type="SAM" id="Phobius"/>
    </source>
</evidence>
<gene>
    <name evidence="6" type="ORF">DLD77_10200</name>
</gene>
<dbReference type="SUPFAM" id="SSF55874">
    <property type="entry name" value="ATPase domain of HSP90 chaperone/DNA topoisomerase II/histidine kinase"/>
    <property type="match status" value="1"/>
</dbReference>
<reference evidence="6 7" key="1">
    <citation type="submission" date="2018-05" db="EMBL/GenBank/DDBJ databases">
        <title>Chitinophaga sp. nov., isolated from rhizosphere soil of Alhagi.</title>
        <authorList>
            <person name="Liu Y."/>
        </authorList>
    </citation>
    <scope>NUCLEOTIDE SEQUENCE [LARGE SCALE GENOMIC DNA]</scope>
    <source>
        <strain evidence="6 7">T22</strain>
    </source>
</reference>
<dbReference type="Pfam" id="PF07495">
    <property type="entry name" value="Y_Y_Y"/>
    <property type="match status" value="1"/>
</dbReference>
<dbReference type="PANTHER" id="PTHR34220">
    <property type="entry name" value="SENSOR HISTIDINE KINASE YPDA"/>
    <property type="match status" value="1"/>
</dbReference>
<evidence type="ECO:0000313" key="7">
    <source>
        <dbReference type="Proteomes" id="UP000246099"/>
    </source>
</evidence>
<dbReference type="InterPro" id="IPR015943">
    <property type="entry name" value="WD40/YVTN_repeat-like_dom_sf"/>
</dbReference>
<evidence type="ECO:0000256" key="1">
    <source>
        <dbReference type="SAM" id="Coils"/>
    </source>
</evidence>
<dbReference type="InterPro" id="IPR050640">
    <property type="entry name" value="Bact_2-comp_sensor_kinase"/>
</dbReference>
<dbReference type="InterPro" id="IPR036890">
    <property type="entry name" value="HATPase_C_sf"/>
</dbReference>
<keyword evidence="2" id="KW-0472">Membrane</keyword>
<keyword evidence="3" id="KW-0732">Signal</keyword>
<dbReference type="Pfam" id="PF06580">
    <property type="entry name" value="His_kinase"/>
    <property type="match status" value="1"/>
</dbReference>
<dbReference type="InterPro" id="IPR011110">
    <property type="entry name" value="Reg_prop"/>
</dbReference>
<dbReference type="SUPFAM" id="SSF50998">
    <property type="entry name" value="Quinoprotein alcohol dehydrogenase-like"/>
    <property type="match status" value="1"/>
</dbReference>
<dbReference type="Gene3D" id="3.30.565.10">
    <property type="entry name" value="Histidine kinase-like ATPase, C-terminal domain"/>
    <property type="match status" value="1"/>
</dbReference>
<evidence type="ECO:0008006" key="8">
    <source>
        <dbReference type="Google" id="ProtNLM"/>
    </source>
</evidence>
<keyword evidence="1" id="KW-0175">Coiled coil</keyword>
<evidence type="ECO:0000256" key="3">
    <source>
        <dbReference type="SAM" id="SignalP"/>
    </source>
</evidence>
<dbReference type="InterPro" id="IPR013783">
    <property type="entry name" value="Ig-like_fold"/>
</dbReference>
<protein>
    <recommendedName>
        <fullName evidence="8">Signal transduction histidine kinase internal region domain-containing protein</fullName>
    </recommendedName>
</protein>
<dbReference type="Gene3D" id="2.130.10.10">
    <property type="entry name" value="YVTN repeat-like/Quinoprotein amine dehydrogenase"/>
    <property type="match status" value="4"/>
</dbReference>
<keyword evidence="7" id="KW-1185">Reference proteome</keyword>
<dbReference type="SUPFAM" id="SSF63829">
    <property type="entry name" value="Calcium-dependent phosphotriesterase"/>
    <property type="match status" value="1"/>
</dbReference>
<dbReference type="Gene3D" id="2.60.40.10">
    <property type="entry name" value="Immunoglobulins"/>
    <property type="match status" value="1"/>
</dbReference>
<proteinExistence type="predicted"/>